<name>A0AAN8TA08_SOLBU</name>
<evidence type="ECO:0000313" key="1">
    <source>
        <dbReference type="EMBL" id="KAK6780638.1"/>
    </source>
</evidence>
<accession>A0AAN8TA08</accession>
<dbReference type="Proteomes" id="UP001371456">
    <property type="component" value="Unassembled WGS sequence"/>
</dbReference>
<protein>
    <submittedName>
        <fullName evidence="1">Uncharacterized protein</fullName>
    </submittedName>
</protein>
<organism evidence="1 2">
    <name type="scientific">Solanum bulbocastanum</name>
    <name type="common">Wild potato</name>
    <dbReference type="NCBI Taxonomy" id="147425"/>
    <lineage>
        <taxon>Eukaryota</taxon>
        <taxon>Viridiplantae</taxon>
        <taxon>Streptophyta</taxon>
        <taxon>Embryophyta</taxon>
        <taxon>Tracheophyta</taxon>
        <taxon>Spermatophyta</taxon>
        <taxon>Magnoliopsida</taxon>
        <taxon>eudicotyledons</taxon>
        <taxon>Gunneridae</taxon>
        <taxon>Pentapetalae</taxon>
        <taxon>asterids</taxon>
        <taxon>lamiids</taxon>
        <taxon>Solanales</taxon>
        <taxon>Solanaceae</taxon>
        <taxon>Solanoideae</taxon>
        <taxon>Solaneae</taxon>
        <taxon>Solanum</taxon>
    </lineage>
</organism>
<reference evidence="1 2" key="1">
    <citation type="submission" date="2024-02" db="EMBL/GenBank/DDBJ databases">
        <title>de novo genome assembly of Solanum bulbocastanum strain 11H21.</title>
        <authorList>
            <person name="Hosaka A.J."/>
        </authorList>
    </citation>
    <scope>NUCLEOTIDE SEQUENCE [LARGE SCALE GENOMIC DNA]</scope>
    <source>
        <tissue evidence="1">Young leaves</tissue>
    </source>
</reference>
<dbReference type="AlphaFoldDB" id="A0AAN8TA08"/>
<sequence length="33" mass="3844">MAQNEIEEMLDHLRRIKSGGNLYSVIMFFCLSP</sequence>
<keyword evidence="2" id="KW-1185">Reference proteome</keyword>
<dbReference type="EMBL" id="JBANQN010000009">
    <property type="protein sequence ID" value="KAK6780638.1"/>
    <property type="molecule type" value="Genomic_DNA"/>
</dbReference>
<evidence type="ECO:0000313" key="2">
    <source>
        <dbReference type="Proteomes" id="UP001371456"/>
    </source>
</evidence>
<proteinExistence type="predicted"/>
<gene>
    <name evidence="1" type="ORF">RDI58_022822</name>
</gene>
<comment type="caution">
    <text evidence="1">The sequence shown here is derived from an EMBL/GenBank/DDBJ whole genome shotgun (WGS) entry which is preliminary data.</text>
</comment>